<protein>
    <submittedName>
        <fullName evidence="11">Amino acid ABC transporter permease</fullName>
    </submittedName>
</protein>
<dbReference type="AlphaFoldDB" id="A0A9D2FGG6"/>
<dbReference type="InterPro" id="IPR043429">
    <property type="entry name" value="ArtM/GltK/GlnP/TcyL/YhdX-like"/>
</dbReference>
<feature type="domain" description="ABC transmembrane type-1" evidence="10">
    <location>
        <begin position="24"/>
        <end position="215"/>
    </location>
</feature>
<keyword evidence="7 9" id="KW-1133">Transmembrane helix</keyword>
<evidence type="ECO:0000313" key="12">
    <source>
        <dbReference type="Proteomes" id="UP000824065"/>
    </source>
</evidence>
<dbReference type="InterPro" id="IPR035906">
    <property type="entry name" value="MetI-like_sf"/>
</dbReference>
<evidence type="ECO:0000256" key="4">
    <source>
        <dbReference type="ARBA" id="ARBA00022475"/>
    </source>
</evidence>
<reference evidence="11" key="1">
    <citation type="journal article" date="2021" name="PeerJ">
        <title>Extensive microbial diversity within the chicken gut microbiome revealed by metagenomics and culture.</title>
        <authorList>
            <person name="Gilroy R."/>
            <person name="Ravi A."/>
            <person name="Getino M."/>
            <person name="Pursley I."/>
            <person name="Horton D.L."/>
            <person name="Alikhan N.F."/>
            <person name="Baker D."/>
            <person name="Gharbi K."/>
            <person name="Hall N."/>
            <person name="Watson M."/>
            <person name="Adriaenssens E.M."/>
            <person name="Foster-Nyarko E."/>
            <person name="Jarju S."/>
            <person name="Secka A."/>
            <person name="Antonio M."/>
            <person name="Oren A."/>
            <person name="Chaudhuri R.R."/>
            <person name="La Ragione R."/>
            <person name="Hildebrand F."/>
            <person name="Pallen M.J."/>
        </authorList>
    </citation>
    <scope>NUCLEOTIDE SEQUENCE</scope>
    <source>
        <strain evidence="11">ChiBcec16-3735</strain>
    </source>
</reference>
<gene>
    <name evidence="11" type="ORF">H9725_05790</name>
</gene>
<evidence type="ECO:0000256" key="1">
    <source>
        <dbReference type="ARBA" id="ARBA00004651"/>
    </source>
</evidence>
<dbReference type="Proteomes" id="UP000824065">
    <property type="component" value="Unassembled WGS sequence"/>
</dbReference>
<dbReference type="NCBIfam" id="TIGR01726">
    <property type="entry name" value="HEQRo_perm_3TM"/>
    <property type="match status" value="1"/>
</dbReference>
<dbReference type="Gene3D" id="1.10.3720.10">
    <property type="entry name" value="MetI-like"/>
    <property type="match status" value="1"/>
</dbReference>
<sequence length="235" mass="25189">MGGLFSPQAWAMVWAYRATFLHGLGNTVQLAAVGLVLALALGMCFGLLSTSGKKPLTALARVYVEFVQNTPLLLQMCFLYYLLAFSGNSLGILPTGMIALGVYHGAYLSEVIRAGIQAIPRGQSEAAQAQGFGYLGRMYYVILPQSVKIILPPMVNQVVNLIKNTSCLYIVGGADLISVTYNFVTGVNTGGAYAPAYIVSGLLFFVVCFPLSTLASVWETALKKRDARTTAARVK</sequence>
<reference evidence="11" key="2">
    <citation type="submission" date="2021-04" db="EMBL/GenBank/DDBJ databases">
        <authorList>
            <person name="Gilroy R."/>
        </authorList>
    </citation>
    <scope>NUCLEOTIDE SEQUENCE</scope>
    <source>
        <strain evidence="11">ChiBcec16-3735</strain>
    </source>
</reference>
<keyword evidence="3 9" id="KW-0813">Transport</keyword>
<evidence type="ECO:0000313" key="11">
    <source>
        <dbReference type="EMBL" id="HIZ58073.1"/>
    </source>
</evidence>
<comment type="similarity">
    <text evidence="2">Belongs to the binding-protein-dependent transport system permease family. HisMQ subfamily.</text>
</comment>
<dbReference type="GO" id="GO:0022857">
    <property type="term" value="F:transmembrane transporter activity"/>
    <property type="evidence" value="ECO:0007669"/>
    <property type="project" value="InterPro"/>
</dbReference>
<dbReference type="Pfam" id="PF00528">
    <property type="entry name" value="BPD_transp_1"/>
    <property type="match status" value="1"/>
</dbReference>
<dbReference type="InterPro" id="IPR000515">
    <property type="entry name" value="MetI-like"/>
</dbReference>
<dbReference type="PANTHER" id="PTHR30614">
    <property type="entry name" value="MEMBRANE COMPONENT OF AMINO ACID ABC TRANSPORTER"/>
    <property type="match status" value="1"/>
</dbReference>
<dbReference type="GO" id="GO:0043190">
    <property type="term" value="C:ATP-binding cassette (ABC) transporter complex"/>
    <property type="evidence" value="ECO:0007669"/>
    <property type="project" value="InterPro"/>
</dbReference>
<dbReference type="InterPro" id="IPR010065">
    <property type="entry name" value="AA_ABC_transptr_permease_3TM"/>
</dbReference>
<proteinExistence type="inferred from homology"/>
<feature type="transmembrane region" description="Helical" evidence="9">
    <location>
        <begin position="89"/>
        <end position="108"/>
    </location>
</feature>
<evidence type="ECO:0000256" key="7">
    <source>
        <dbReference type="ARBA" id="ARBA00022989"/>
    </source>
</evidence>
<dbReference type="GO" id="GO:0006865">
    <property type="term" value="P:amino acid transport"/>
    <property type="evidence" value="ECO:0007669"/>
    <property type="project" value="UniProtKB-KW"/>
</dbReference>
<evidence type="ECO:0000256" key="5">
    <source>
        <dbReference type="ARBA" id="ARBA00022692"/>
    </source>
</evidence>
<keyword evidence="6" id="KW-0029">Amino-acid transport</keyword>
<keyword evidence="4" id="KW-1003">Cell membrane</keyword>
<dbReference type="EMBL" id="DXBJ01000040">
    <property type="protein sequence ID" value="HIZ58073.1"/>
    <property type="molecule type" value="Genomic_DNA"/>
</dbReference>
<evidence type="ECO:0000256" key="9">
    <source>
        <dbReference type="RuleBase" id="RU363032"/>
    </source>
</evidence>
<evidence type="ECO:0000256" key="3">
    <source>
        <dbReference type="ARBA" id="ARBA00022448"/>
    </source>
</evidence>
<evidence type="ECO:0000259" key="10">
    <source>
        <dbReference type="PROSITE" id="PS50928"/>
    </source>
</evidence>
<evidence type="ECO:0000256" key="2">
    <source>
        <dbReference type="ARBA" id="ARBA00010072"/>
    </source>
</evidence>
<evidence type="ECO:0000256" key="8">
    <source>
        <dbReference type="ARBA" id="ARBA00023136"/>
    </source>
</evidence>
<organism evidence="11 12">
    <name type="scientific">Candidatus Faecalibacterium gallistercoris</name>
    <dbReference type="NCBI Taxonomy" id="2838579"/>
    <lineage>
        <taxon>Bacteria</taxon>
        <taxon>Bacillati</taxon>
        <taxon>Bacillota</taxon>
        <taxon>Clostridia</taxon>
        <taxon>Eubacteriales</taxon>
        <taxon>Oscillospiraceae</taxon>
        <taxon>Faecalibacterium</taxon>
    </lineage>
</organism>
<comment type="caution">
    <text evidence="11">The sequence shown here is derived from an EMBL/GenBank/DDBJ whole genome shotgun (WGS) entry which is preliminary data.</text>
</comment>
<dbReference type="CDD" id="cd06261">
    <property type="entry name" value="TM_PBP2"/>
    <property type="match status" value="1"/>
</dbReference>
<keyword evidence="5 9" id="KW-0812">Transmembrane</keyword>
<accession>A0A9D2FGG6</accession>
<dbReference type="PANTHER" id="PTHR30614:SF20">
    <property type="entry name" value="GLUTAMINE TRANSPORT SYSTEM PERMEASE PROTEIN GLNP"/>
    <property type="match status" value="1"/>
</dbReference>
<feature type="transmembrane region" description="Helical" evidence="9">
    <location>
        <begin position="196"/>
        <end position="218"/>
    </location>
</feature>
<feature type="transmembrane region" description="Helical" evidence="9">
    <location>
        <begin position="30"/>
        <end position="50"/>
    </location>
</feature>
<dbReference type="SUPFAM" id="SSF161098">
    <property type="entry name" value="MetI-like"/>
    <property type="match status" value="1"/>
</dbReference>
<dbReference type="PROSITE" id="PS50928">
    <property type="entry name" value="ABC_TM1"/>
    <property type="match status" value="1"/>
</dbReference>
<evidence type="ECO:0000256" key="6">
    <source>
        <dbReference type="ARBA" id="ARBA00022970"/>
    </source>
</evidence>
<keyword evidence="8 9" id="KW-0472">Membrane</keyword>
<comment type="subcellular location">
    <subcellularLocation>
        <location evidence="1 9">Cell membrane</location>
        <topology evidence="1 9">Multi-pass membrane protein</topology>
    </subcellularLocation>
</comment>
<name>A0A9D2FGG6_9FIRM</name>